<feature type="domain" description="RagB/SusD" evidence="6">
    <location>
        <begin position="344"/>
        <end position="419"/>
    </location>
</feature>
<keyword evidence="4" id="KW-0472">Membrane</keyword>
<evidence type="ECO:0000256" key="4">
    <source>
        <dbReference type="ARBA" id="ARBA00023136"/>
    </source>
</evidence>
<comment type="similarity">
    <text evidence="2">Belongs to the SusD family.</text>
</comment>
<dbReference type="SUPFAM" id="SSF48452">
    <property type="entry name" value="TPR-like"/>
    <property type="match status" value="1"/>
</dbReference>
<dbReference type="Gene3D" id="1.25.40.390">
    <property type="match status" value="1"/>
</dbReference>
<proteinExistence type="inferred from homology"/>
<dbReference type="AlphaFoldDB" id="A0AAE3R5Y8"/>
<organism evidence="8 9">
    <name type="scientific">Xanthocytophaga agilis</name>
    <dbReference type="NCBI Taxonomy" id="3048010"/>
    <lineage>
        <taxon>Bacteria</taxon>
        <taxon>Pseudomonadati</taxon>
        <taxon>Bacteroidota</taxon>
        <taxon>Cytophagia</taxon>
        <taxon>Cytophagales</taxon>
        <taxon>Rhodocytophagaceae</taxon>
        <taxon>Xanthocytophaga</taxon>
    </lineage>
</organism>
<evidence type="ECO:0000259" key="7">
    <source>
        <dbReference type="Pfam" id="PF14322"/>
    </source>
</evidence>
<dbReference type="Pfam" id="PF07980">
    <property type="entry name" value="SusD_RagB"/>
    <property type="match status" value="1"/>
</dbReference>
<reference evidence="8" key="1">
    <citation type="submission" date="2023-05" db="EMBL/GenBank/DDBJ databases">
        <authorList>
            <person name="Zhang X."/>
        </authorList>
    </citation>
    <scope>NUCLEOTIDE SEQUENCE</scope>
    <source>
        <strain evidence="8">BD1B2-1</strain>
    </source>
</reference>
<evidence type="ECO:0000259" key="6">
    <source>
        <dbReference type="Pfam" id="PF07980"/>
    </source>
</evidence>
<evidence type="ECO:0000313" key="8">
    <source>
        <dbReference type="EMBL" id="MDJ1504476.1"/>
    </source>
</evidence>
<keyword evidence="3" id="KW-0732">Signal</keyword>
<accession>A0AAE3R5Y8</accession>
<dbReference type="GO" id="GO:0009279">
    <property type="term" value="C:cell outer membrane"/>
    <property type="evidence" value="ECO:0007669"/>
    <property type="project" value="UniProtKB-SubCell"/>
</dbReference>
<feature type="domain" description="SusD-like N-terminal" evidence="7">
    <location>
        <begin position="43"/>
        <end position="234"/>
    </location>
</feature>
<keyword evidence="5" id="KW-0998">Cell outer membrane</keyword>
<keyword evidence="9" id="KW-1185">Reference proteome</keyword>
<evidence type="ECO:0000256" key="1">
    <source>
        <dbReference type="ARBA" id="ARBA00004442"/>
    </source>
</evidence>
<evidence type="ECO:0000313" key="9">
    <source>
        <dbReference type="Proteomes" id="UP001232063"/>
    </source>
</evidence>
<dbReference type="CDD" id="cd08977">
    <property type="entry name" value="SusD"/>
    <property type="match status" value="1"/>
</dbReference>
<comment type="subcellular location">
    <subcellularLocation>
        <location evidence="1">Cell outer membrane</location>
    </subcellularLocation>
</comment>
<dbReference type="InterPro" id="IPR011990">
    <property type="entry name" value="TPR-like_helical_dom_sf"/>
</dbReference>
<dbReference type="InterPro" id="IPR033985">
    <property type="entry name" value="SusD-like_N"/>
</dbReference>
<evidence type="ECO:0000256" key="5">
    <source>
        <dbReference type="ARBA" id="ARBA00023237"/>
    </source>
</evidence>
<evidence type="ECO:0000256" key="2">
    <source>
        <dbReference type="ARBA" id="ARBA00006275"/>
    </source>
</evidence>
<comment type="caution">
    <text evidence="8">The sequence shown here is derived from an EMBL/GenBank/DDBJ whole genome shotgun (WGS) entry which is preliminary data.</text>
</comment>
<evidence type="ECO:0000256" key="3">
    <source>
        <dbReference type="ARBA" id="ARBA00022729"/>
    </source>
</evidence>
<dbReference type="Proteomes" id="UP001232063">
    <property type="component" value="Unassembled WGS sequence"/>
</dbReference>
<name>A0AAE3R5Y8_9BACT</name>
<gene>
    <name evidence="8" type="ORF">QNI22_27695</name>
</gene>
<dbReference type="EMBL" id="JASJOU010000012">
    <property type="protein sequence ID" value="MDJ1504476.1"/>
    <property type="molecule type" value="Genomic_DNA"/>
</dbReference>
<protein>
    <submittedName>
        <fullName evidence="8">RagB/SusD family nutrient uptake outer membrane protein</fullName>
    </submittedName>
</protein>
<dbReference type="RefSeq" id="WP_314515796.1">
    <property type="nucleotide sequence ID" value="NZ_JASJOU010000012.1"/>
</dbReference>
<dbReference type="PROSITE" id="PS51257">
    <property type="entry name" value="PROKAR_LIPOPROTEIN"/>
    <property type="match status" value="1"/>
</dbReference>
<sequence>MRFYRSFFTITTSALLFVLSSCNNKLDVTPIQEIDETNALTTSTAVIAALTGAYDGLQSDDTYAGAISYIADLVGDNREVVFAGTFSSLDELWRKTIATTNTQVRDTWLGCYDVINRVNNVLEALPIVVEDERARVEGEALFIRAAMHFELVRLFAKSWNDGNPAQNPGVPIILTATHVPLDETDYPARATVAEVYAQVISDLTKAESLLEDASGGSTLANKQVVTAMLSRVYLMQGNYAAARDAANAVIESEAYTLLSDFTEAFNNYEIFGGTPTAENIFSIKVTNQDGVNGLNTFFVSSGYGGRGDIRVQQKHLQLYEENDVRGTFFYTSSNRVFTEKYTDQYGNVPIIRFAEMYLTRAEANFRLGESVGADPVDDINVIRERAGLNPLATVNLTQILKERKLELAFEGHLLYDLKRTEQPVGDLPFNADELVLPIPQRERDTNKNLTQNPGYAQ</sequence>
<dbReference type="InterPro" id="IPR012944">
    <property type="entry name" value="SusD_RagB_dom"/>
</dbReference>
<dbReference type="Pfam" id="PF14322">
    <property type="entry name" value="SusD-like_3"/>
    <property type="match status" value="1"/>
</dbReference>